<evidence type="ECO:0000313" key="2">
    <source>
        <dbReference type="Proteomes" id="UP000242180"/>
    </source>
</evidence>
<dbReference type="STRING" id="13706.A0A1X2HVG2"/>
<dbReference type="CDD" id="cd21455">
    <property type="entry name" value="DLC-like_DYNLT1_DYNLT3"/>
    <property type="match status" value="1"/>
</dbReference>
<name>A0A1X2HVG2_SYNRA</name>
<dbReference type="OMA" id="VNQWTSA"/>
<dbReference type="Gene3D" id="3.30.1140.40">
    <property type="entry name" value="Tctex-1"/>
    <property type="match status" value="1"/>
</dbReference>
<sequence>MDTSYTAPSPSNEEKPKFSTDQVTAIIKESVEATLNDAEYTHSKVPQWNSEIAESCLKKLREMSKNYKYVVTCVIMQRNGAGFYAGSSVYWDNQRDGSANYRFENKSMFAIVNVFGLSV</sequence>
<dbReference type="GO" id="GO:0005868">
    <property type="term" value="C:cytoplasmic dynein complex"/>
    <property type="evidence" value="ECO:0007669"/>
    <property type="project" value="TreeGrafter"/>
</dbReference>
<dbReference type="PANTHER" id="PTHR21255">
    <property type="entry name" value="T-COMPLEX-ASSOCIATED-TESTIS-EXPRESSED 1/ DYNEIN LIGHT CHAIN"/>
    <property type="match status" value="1"/>
</dbReference>
<comment type="caution">
    <text evidence="1">The sequence shown here is derived from an EMBL/GenBank/DDBJ whole genome shotgun (WGS) entry which is preliminary data.</text>
</comment>
<keyword evidence="2" id="KW-1185">Reference proteome</keyword>
<dbReference type="PANTHER" id="PTHR21255:SF4">
    <property type="entry name" value="DYNEIN LIGHT CHAIN TCTEX-TYPE"/>
    <property type="match status" value="1"/>
</dbReference>
<dbReference type="GO" id="GO:0007018">
    <property type="term" value="P:microtubule-based movement"/>
    <property type="evidence" value="ECO:0007669"/>
    <property type="project" value="TreeGrafter"/>
</dbReference>
<protein>
    <submittedName>
        <fullName evidence="1">Tctex1 domain-containing protein 1</fullName>
    </submittedName>
</protein>
<dbReference type="InParanoid" id="A0A1X2HVG2"/>
<dbReference type="EMBL" id="MCGN01000001">
    <property type="protein sequence ID" value="ORZ03592.1"/>
    <property type="molecule type" value="Genomic_DNA"/>
</dbReference>
<dbReference type="Proteomes" id="UP000242180">
    <property type="component" value="Unassembled WGS sequence"/>
</dbReference>
<dbReference type="InterPro" id="IPR038586">
    <property type="entry name" value="Tctex-1-like_sf"/>
</dbReference>
<accession>A0A1X2HVG2</accession>
<dbReference type="GO" id="GO:0045505">
    <property type="term" value="F:dynein intermediate chain binding"/>
    <property type="evidence" value="ECO:0007669"/>
    <property type="project" value="TreeGrafter"/>
</dbReference>
<gene>
    <name evidence="1" type="ORF">BCR43DRAFT_56099</name>
</gene>
<organism evidence="1 2">
    <name type="scientific">Syncephalastrum racemosum</name>
    <name type="common">Filamentous fungus</name>
    <dbReference type="NCBI Taxonomy" id="13706"/>
    <lineage>
        <taxon>Eukaryota</taxon>
        <taxon>Fungi</taxon>
        <taxon>Fungi incertae sedis</taxon>
        <taxon>Mucoromycota</taxon>
        <taxon>Mucoromycotina</taxon>
        <taxon>Mucoromycetes</taxon>
        <taxon>Mucorales</taxon>
        <taxon>Syncephalastraceae</taxon>
        <taxon>Syncephalastrum</taxon>
    </lineage>
</organism>
<dbReference type="AlphaFoldDB" id="A0A1X2HVG2"/>
<reference evidence="1 2" key="1">
    <citation type="submission" date="2016-07" db="EMBL/GenBank/DDBJ databases">
        <title>Pervasive Adenine N6-methylation of Active Genes in Fungi.</title>
        <authorList>
            <consortium name="DOE Joint Genome Institute"/>
            <person name="Mondo S.J."/>
            <person name="Dannebaum R.O."/>
            <person name="Kuo R.C."/>
            <person name="Labutti K."/>
            <person name="Haridas S."/>
            <person name="Kuo A."/>
            <person name="Salamov A."/>
            <person name="Ahrendt S.R."/>
            <person name="Lipzen A."/>
            <person name="Sullivan W."/>
            <person name="Andreopoulos W.B."/>
            <person name="Clum A."/>
            <person name="Lindquist E."/>
            <person name="Daum C."/>
            <person name="Ramamoorthy G.K."/>
            <person name="Gryganskyi A."/>
            <person name="Culley D."/>
            <person name="Magnuson J.K."/>
            <person name="James T.Y."/>
            <person name="O'Malley M.A."/>
            <person name="Stajich J.E."/>
            <person name="Spatafora J.W."/>
            <person name="Visel A."/>
            <person name="Grigoriev I.V."/>
        </authorList>
    </citation>
    <scope>NUCLEOTIDE SEQUENCE [LARGE SCALE GENOMIC DNA]</scope>
    <source>
        <strain evidence="1 2">NRRL 2496</strain>
    </source>
</reference>
<dbReference type="Pfam" id="PF03645">
    <property type="entry name" value="Tctex-1"/>
    <property type="match status" value="1"/>
</dbReference>
<dbReference type="OrthoDB" id="10059120at2759"/>
<proteinExistence type="predicted"/>
<dbReference type="InterPro" id="IPR005334">
    <property type="entry name" value="Tctex-1-like"/>
</dbReference>
<evidence type="ECO:0000313" key="1">
    <source>
        <dbReference type="EMBL" id="ORZ03592.1"/>
    </source>
</evidence>
<dbReference type="GO" id="GO:0005737">
    <property type="term" value="C:cytoplasm"/>
    <property type="evidence" value="ECO:0007669"/>
    <property type="project" value="TreeGrafter"/>
</dbReference>